<evidence type="ECO:0000256" key="4">
    <source>
        <dbReference type="SAM" id="SignalP"/>
    </source>
</evidence>
<evidence type="ECO:0000313" key="5">
    <source>
        <dbReference type="EMBL" id="ABZ70779.1"/>
    </source>
</evidence>
<dbReference type="InterPro" id="IPR019734">
    <property type="entry name" value="TPR_rpt"/>
</dbReference>
<keyword evidence="4" id="KW-0732">Signal</keyword>
<accession>B0T2F8</accession>
<feature type="signal peptide" evidence="4">
    <location>
        <begin position="1"/>
        <end position="20"/>
    </location>
</feature>
<dbReference type="Gene3D" id="1.25.40.10">
    <property type="entry name" value="Tetratricopeptide repeat domain"/>
    <property type="match status" value="4"/>
</dbReference>
<dbReference type="eggNOG" id="COG0457">
    <property type="taxonomic scope" value="Bacteria"/>
</dbReference>
<gene>
    <name evidence="5" type="ordered locus">Caul_1650</name>
</gene>
<evidence type="ECO:0000256" key="1">
    <source>
        <dbReference type="ARBA" id="ARBA00022737"/>
    </source>
</evidence>
<dbReference type="InterPro" id="IPR050498">
    <property type="entry name" value="Ycf3"/>
</dbReference>
<dbReference type="Pfam" id="PF13432">
    <property type="entry name" value="TPR_16"/>
    <property type="match status" value="2"/>
</dbReference>
<dbReference type="PANTHER" id="PTHR44858:SF1">
    <property type="entry name" value="UDP-N-ACETYLGLUCOSAMINE--PEPTIDE N-ACETYLGLUCOSAMINYLTRANSFERASE SPINDLY-RELATED"/>
    <property type="match status" value="1"/>
</dbReference>
<feature type="region of interest" description="Disordered" evidence="3">
    <location>
        <begin position="21"/>
        <end position="42"/>
    </location>
</feature>
<dbReference type="PANTHER" id="PTHR44858">
    <property type="entry name" value="TETRATRICOPEPTIDE REPEAT PROTEIN 6"/>
    <property type="match status" value="1"/>
</dbReference>
<name>B0T2F8_CAUSK</name>
<dbReference type="AlphaFoldDB" id="B0T2F8"/>
<dbReference type="InterPro" id="IPR011990">
    <property type="entry name" value="TPR-like_helical_dom_sf"/>
</dbReference>
<dbReference type="EMBL" id="CP000927">
    <property type="protein sequence ID" value="ABZ70779.1"/>
    <property type="molecule type" value="Genomic_DNA"/>
</dbReference>
<proteinExistence type="predicted"/>
<dbReference type="HOGENOM" id="CLU_594087_0_0_5"/>
<evidence type="ECO:0000256" key="2">
    <source>
        <dbReference type="ARBA" id="ARBA00022803"/>
    </source>
</evidence>
<feature type="chain" id="PRO_5002755363" evidence="4">
    <location>
        <begin position="21"/>
        <end position="460"/>
    </location>
</feature>
<dbReference type="STRING" id="366602.Caul_1650"/>
<dbReference type="KEGG" id="cak:Caul_1650"/>
<evidence type="ECO:0000256" key="3">
    <source>
        <dbReference type="SAM" id="MobiDB-lite"/>
    </source>
</evidence>
<dbReference type="SMART" id="SM00028">
    <property type="entry name" value="TPR"/>
    <property type="match status" value="6"/>
</dbReference>
<protein>
    <submittedName>
        <fullName evidence="5">Tetratricopeptide TPR_2 repeat protein</fullName>
    </submittedName>
</protein>
<keyword evidence="1" id="KW-0677">Repeat</keyword>
<dbReference type="SUPFAM" id="SSF48452">
    <property type="entry name" value="TPR-like"/>
    <property type="match status" value="3"/>
</dbReference>
<keyword evidence="2" id="KW-0802">TPR repeat</keyword>
<sequence precursor="true">MHKLVVIAALLAAAAPVARAQAPSPPTLTRSEPPPVAAPRDAGGWLARSYVEQERGDNRAARASLDEALKLQPDFPLARLTRAMVLSDLKETDAAIADIDALGAFTPPDQILRMKIDIFRTGGRYREAIDAGKALVALKPDSADAYRRLGHARQASENEAEGKAALADYDKALKLDPDMLKVYALRGEILSARRDVKGVERNYQAWLAKAPDSADAHAAYADALRRVGKPDKAKVEIDRALELKPSAQAYLARAEMTPDDQRDAALADIDKALALEPKSSFTYVARARMRGRWKQPDLAMADAEKALELWPENFAARLIRYQLNQDSGHYDLAIKDLDNLIARRPDEAMLLNNRCWTRALANRELDLALADCEVSLKIARNPATLDSRAFVKLRKGDLAGSIADYDAALKLAPDQAASLFGRGLAKRRSGATAAGDADLAAARKIAPEIDKRFAGYGVTP</sequence>
<reference evidence="5" key="1">
    <citation type="submission" date="2008-01" db="EMBL/GenBank/DDBJ databases">
        <title>Complete sequence of chromosome of Caulobacter sp. K31.</title>
        <authorList>
            <consortium name="US DOE Joint Genome Institute"/>
            <person name="Copeland A."/>
            <person name="Lucas S."/>
            <person name="Lapidus A."/>
            <person name="Barry K."/>
            <person name="Glavina del Rio T."/>
            <person name="Dalin E."/>
            <person name="Tice H."/>
            <person name="Pitluck S."/>
            <person name="Bruce D."/>
            <person name="Goodwin L."/>
            <person name="Thompson L.S."/>
            <person name="Brettin T."/>
            <person name="Detter J.C."/>
            <person name="Han C."/>
            <person name="Schmutz J."/>
            <person name="Larimer F."/>
            <person name="Land M."/>
            <person name="Hauser L."/>
            <person name="Kyrpides N."/>
            <person name="Kim E."/>
            <person name="Stephens C."/>
            <person name="Richardson P."/>
        </authorList>
    </citation>
    <scope>NUCLEOTIDE SEQUENCE [LARGE SCALE GENOMIC DNA]</scope>
    <source>
        <strain evidence="5">K31</strain>
    </source>
</reference>
<organism evidence="5">
    <name type="scientific">Caulobacter sp. (strain K31)</name>
    <dbReference type="NCBI Taxonomy" id="366602"/>
    <lineage>
        <taxon>Bacteria</taxon>
        <taxon>Pseudomonadati</taxon>
        <taxon>Pseudomonadota</taxon>
        <taxon>Alphaproteobacteria</taxon>
        <taxon>Caulobacterales</taxon>
        <taxon>Caulobacteraceae</taxon>
        <taxon>Caulobacter</taxon>
    </lineage>
</organism>